<feature type="compositionally biased region" description="Gly residues" evidence="4">
    <location>
        <begin position="36"/>
        <end position="48"/>
    </location>
</feature>
<dbReference type="InterPro" id="IPR038635">
    <property type="entry name" value="CCR4-NOT_su2/3/5_C_sf"/>
</dbReference>
<dbReference type="InterPro" id="IPR007282">
    <property type="entry name" value="NOT2/3/5_C"/>
</dbReference>
<dbReference type="GO" id="GO:0006355">
    <property type="term" value="P:regulation of DNA-templated transcription"/>
    <property type="evidence" value="ECO:0007669"/>
    <property type="project" value="InterPro"/>
</dbReference>
<dbReference type="SUPFAM" id="SSF81995">
    <property type="entry name" value="beta-sandwich domain of Sec23/24"/>
    <property type="match status" value="1"/>
</dbReference>
<evidence type="ECO:0000256" key="4">
    <source>
        <dbReference type="SAM" id="MobiDB-lite"/>
    </source>
</evidence>
<keyword evidence="2" id="KW-0805">Transcription regulation</keyword>
<organism evidence="6 7">
    <name type="scientific">Nannochloropsis salina CCMP1776</name>
    <dbReference type="NCBI Taxonomy" id="1027361"/>
    <lineage>
        <taxon>Eukaryota</taxon>
        <taxon>Sar</taxon>
        <taxon>Stramenopiles</taxon>
        <taxon>Ochrophyta</taxon>
        <taxon>Eustigmatophyceae</taxon>
        <taxon>Eustigmatales</taxon>
        <taxon>Monodopsidaceae</taxon>
        <taxon>Microchloropsis</taxon>
        <taxon>Microchloropsis salina</taxon>
    </lineage>
</organism>
<sequence length="427" mass="44981">MRRPQQALGNPSYGPPRNAPAGPLTFDLSEFPALAPGGGMGGGGGGGTAMANMQQRMGQMSLQEESIQYGGGPQPKYSRLVGAAAGEGGMGPGDIPGTIAGAPGGAFAIQQEDFPALPGSEGGGGREGGAGGGGGQVQQVPRQQQPPQQPQQQQQQQQQPQQQQQQQPQQQQQQQQQPSSAPPPLIEGVKPSTLPQQQQKSRGGEAYGLLGLLSVIRMTDPDLNTLALGSDLTTLGLNLNATEALYATFASPWAETPTTREPKFFLPPCYNLQKQSLKLAHFGKFAQETLFYIFYALPKDALQAYAAEELYRREWRFHKEMKLWVKLEKGEYFYFDINNWTKRSFPQTTPANISAITSGLLSEEDVRMQFPAGGGAPLPLTAASVVQGGAVATTSPSLTGMLPPPMMGQGMGGGGGGARGGGGGSIK</sequence>
<gene>
    <name evidence="6" type="ORF">NSK_006789</name>
</gene>
<dbReference type="PANTHER" id="PTHR23326">
    <property type="entry name" value="CCR4 NOT-RELATED"/>
    <property type="match status" value="1"/>
</dbReference>
<evidence type="ECO:0000313" key="7">
    <source>
        <dbReference type="Proteomes" id="UP000355283"/>
    </source>
</evidence>
<feature type="region of interest" description="Disordered" evidence="4">
    <location>
        <begin position="1"/>
        <end position="51"/>
    </location>
</feature>
<feature type="compositionally biased region" description="Low complexity" evidence="4">
    <location>
        <begin position="137"/>
        <end position="179"/>
    </location>
</feature>
<dbReference type="OrthoDB" id="25391at2759"/>
<evidence type="ECO:0000256" key="3">
    <source>
        <dbReference type="ARBA" id="ARBA00023163"/>
    </source>
</evidence>
<evidence type="ECO:0000259" key="5">
    <source>
        <dbReference type="Pfam" id="PF04153"/>
    </source>
</evidence>
<feature type="domain" description="NOT2/NOT3/NOT5 C-terminal" evidence="5">
    <location>
        <begin position="246"/>
        <end position="344"/>
    </location>
</feature>
<keyword evidence="3" id="KW-0804">Transcription</keyword>
<dbReference type="AlphaFoldDB" id="A0A4D9CU06"/>
<evidence type="ECO:0000256" key="1">
    <source>
        <dbReference type="ARBA" id="ARBA00007682"/>
    </source>
</evidence>
<dbReference type="InterPro" id="IPR040168">
    <property type="entry name" value="Not2/3/5"/>
</dbReference>
<evidence type="ECO:0000256" key="2">
    <source>
        <dbReference type="ARBA" id="ARBA00023015"/>
    </source>
</evidence>
<dbReference type="Gene3D" id="2.30.30.1020">
    <property type="entry name" value="CCR4-NOT complex subunit 2/3/5, C-terminal domain"/>
    <property type="match status" value="1"/>
</dbReference>
<keyword evidence="7" id="KW-1185">Reference proteome</keyword>
<name>A0A4D9CU06_9STRA</name>
<dbReference type="Proteomes" id="UP000355283">
    <property type="component" value="Unassembled WGS sequence"/>
</dbReference>
<reference evidence="6 7" key="1">
    <citation type="submission" date="2019-01" db="EMBL/GenBank/DDBJ databases">
        <title>Nuclear Genome Assembly of the Microalgal Biofuel strain Nannochloropsis salina CCMP1776.</title>
        <authorList>
            <person name="Hovde B."/>
        </authorList>
    </citation>
    <scope>NUCLEOTIDE SEQUENCE [LARGE SCALE GENOMIC DNA]</scope>
    <source>
        <strain evidence="6 7">CCMP1776</strain>
    </source>
</reference>
<evidence type="ECO:0000313" key="6">
    <source>
        <dbReference type="EMBL" id="TFJ81537.1"/>
    </source>
</evidence>
<dbReference type="GO" id="GO:0030015">
    <property type="term" value="C:CCR4-NOT core complex"/>
    <property type="evidence" value="ECO:0007669"/>
    <property type="project" value="InterPro"/>
</dbReference>
<dbReference type="EMBL" id="SDOX01000122">
    <property type="protein sequence ID" value="TFJ81537.1"/>
    <property type="molecule type" value="Genomic_DNA"/>
</dbReference>
<protein>
    <recommendedName>
        <fullName evidence="5">NOT2/NOT3/NOT5 C-terminal domain-containing protein</fullName>
    </recommendedName>
</protein>
<feature type="compositionally biased region" description="Gly residues" evidence="4">
    <location>
        <begin position="120"/>
        <end position="136"/>
    </location>
</feature>
<proteinExistence type="inferred from homology"/>
<accession>A0A4D9CU06</accession>
<comment type="caution">
    <text evidence="6">The sequence shown here is derived from an EMBL/GenBank/DDBJ whole genome shotgun (WGS) entry which is preliminary data.</text>
</comment>
<dbReference type="Pfam" id="PF04153">
    <property type="entry name" value="NOT2_3_5_C"/>
    <property type="match status" value="1"/>
</dbReference>
<comment type="similarity">
    <text evidence="1">Belongs to the CNOT2/3/5 family.</text>
</comment>
<feature type="compositionally biased region" description="Gly residues" evidence="4">
    <location>
        <begin position="85"/>
        <end position="94"/>
    </location>
</feature>
<feature type="compositionally biased region" description="Low complexity" evidence="4">
    <location>
        <begin position="95"/>
        <end position="109"/>
    </location>
</feature>
<feature type="region of interest" description="Disordered" evidence="4">
    <location>
        <begin position="83"/>
        <end position="201"/>
    </location>
</feature>